<dbReference type="AlphaFoldDB" id="A0A1F5DN87"/>
<dbReference type="STRING" id="1797460.A3E73_00010"/>
<comment type="caution">
    <text evidence="1">The sequence shown here is derived from an EMBL/GenBank/DDBJ whole genome shotgun (WGS) entry which is preliminary data.</text>
</comment>
<sequence>MKVKNRVATRNITIKFFFKLFIVLVLHYFNKLLSISLILLEKRNGLSHCLVVPVALYCSQSKFLLKFGYHPKIVLF</sequence>
<name>A0A1F5DN87_9BACT</name>
<dbReference type="EMBL" id="MEZN01000015">
    <property type="protein sequence ID" value="OGD56496.1"/>
    <property type="molecule type" value="Genomic_DNA"/>
</dbReference>
<evidence type="ECO:0000313" key="2">
    <source>
        <dbReference type="Proteomes" id="UP000176791"/>
    </source>
</evidence>
<evidence type="ECO:0000313" key="1">
    <source>
        <dbReference type="EMBL" id="OGD56496.1"/>
    </source>
</evidence>
<reference evidence="1 2" key="1">
    <citation type="journal article" date="2016" name="Nat. Commun.">
        <title>Thousands of microbial genomes shed light on interconnected biogeochemical processes in an aquifer system.</title>
        <authorList>
            <person name="Anantharaman K."/>
            <person name="Brown C.T."/>
            <person name="Hug L.A."/>
            <person name="Sharon I."/>
            <person name="Castelle C.J."/>
            <person name="Probst A.J."/>
            <person name="Thomas B.C."/>
            <person name="Singh A."/>
            <person name="Wilkins M.J."/>
            <person name="Karaoz U."/>
            <person name="Brodie E.L."/>
            <person name="Williams K.H."/>
            <person name="Hubbard S.S."/>
            <person name="Banfield J.F."/>
        </authorList>
    </citation>
    <scope>NUCLEOTIDE SEQUENCE [LARGE SCALE GENOMIC DNA]</scope>
</reference>
<organism evidence="1 2">
    <name type="scientific">Candidatus Beckwithbacteria bacterium RIFCSPHIGHO2_12_FULL_47_17</name>
    <dbReference type="NCBI Taxonomy" id="1797460"/>
    <lineage>
        <taxon>Bacteria</taxon>
        <taxon>Candidatus Beckwithiibacteriota</taxon>
    </lineage>
</organism>
<dbReference type="Proteomes" id="UP000176791">
    <property type="component" value="Unassembled WGS sequence"/>
</dbReference>
<accession>A0A1F5DN87</accession>
<protein>
    <submittedName>
        <fullName evidence="1">Uncharacterized protein</fullName>
    </submittedName>
</protein>
<gene>
    <name evidence="1" type="ORF">A3E73_00010</name>
</gene>
<proteinExistence type="predicted"/>